<proteinExistence type="inferred from homology"/>
<dbReference type="PROSITE" id="PS00177">
    <property type="entry name" value="TOPOISOMERASE_II"/>
    <property type="match status" value="1"/>
</dbReference>
<comment type="cofactor">
    <cofactor evidence="11">
        <name>Mg(2+)</name>
        <dbReference type="ChEBI" id="CHEBI:18420"/>
    </cofactor>
    <cofactor evidence="11">
        <name>Mn(2+)</name>
        <dbReference type="ChEBI" id="CHEBI:29035"/>
    </cofactor>
    <cofactor evidence="11">
        <name>Ca(2+)</name>
        <dbReference type="ChEBI" id="CHEBI:29108"/>
    </cofactor>
    <text evidence="11">Binds two Mg(2+) per subunit. The magnesium ions form salt bridges with both the protein and the DNA. Can also accept other divalent metal cations, such as Mn(2+) or Ca(2+).</text>
</comment>
<dbReference type="GO" id="GO:0003677">
    <property type="term" value="F:DNA binding"/>
    <property type="evidence" value="ECO:0007669"/>
    <property type="project" value="UniProtKB-KW"/>
</dbReference>
<feature type="site" description="Interaction with DNA" evidence="11">
    <location>
        <position position="463"/>
    </location>
</feature>
<keyword evidence="7 11" id="KW-0799">Topoisomerase</keyword>
<dbReference type="Gene3D" id="3.30.565.10">
    <property type="entry name" value="Histidine kinase-like ATPase, C-terminal domain"/>
    <property type="match status" value="1"/>
</dbReference>
<evidence type="ECO:0000313" key="13">
    <source>
        <dbReference type="EMBL" id="KRM35676.1"/>
    </source>
</evidence>
<comment type="subunit">
    <text evidence="11">Heterotetramer, composed of two GyrA and two GyrB chains. In the heterotetramer, GyrA contains the active site tyrosine that forms a transient covalent intermediate with DNA, while GyrB binds cofactors and catalyzes ATP hydrolysis.</text>
</comment>
<dbReference type="GO" id="GO:0046872">
    <property type="term" value="F:metal ion binding"/>
    <property type="evidence" value="ECO:0007669"/>
    <property type="project" value="UniProtKB-KW"/>
</dbReference>
<comment type="caution">
    <text evidence="13">The sequence shown here is derived from an EMBL/GenBank/DDBJ whole genome shotgun (WGS) entry which is preliminary data.</text>
</comment>
<dbReference type="EMBL" id="AZGO01000060">
    <property type="protein sequence ID" value="KRM35676.1"/>
    <property type="molecule type" value="Genomic_DNA"/>
</dbReference>
<dbReference type="AlphaFoldDB" id="A0A922TMW6"/>
<dbReference type="Pfam" id="PF01751">
    <property type="entry name" value="Toprim"/>
    <property type="match status" value="1"/>
</dbReference>
<dbReference type="PROSITE" id="PS50880">
    <property type="entry name" value="TOPRIM"/>
    <property type="match status" value="1"/>
</dbReference>
<dbReference type="SUPFAM" id="SSF54211">
    <property type="entry name" value="Ribosomal protein S5 domain 2-like"/>
    <property type="match status" value="1"/>
</dbReference>
<dbReference type="Pfam" id="PF00986">
    <property type="entry name" value="DNA_gyraseB_C"/>
    <property type="match status" value="1"/>
</dbReference>
<feature type="binding site" evidence="11">
    <location>
        <position position="513"/>
    </location>
    <ligand>
        <name>Mg(2+)</name>
        <dbReference type="ChEBI" id="CHEBI:18420"/>
        <label>2</label>
    </ligand>
</feature>
<dbReference type="FunFam" id="3.30.565.10:FF:000002">
    <property type="entry name" value="DNA gyrase subunit B"/>
    <property type="match status" value="1"/>
</dbReference>
<organism evidence="13 14">
    <name type="scientific">Limosilactobacillus pontis DSM 8475</name>
    <dbReference type="NCBI Taxonomy" id="1423794"/>
    <lineage>
        <taxon>Bacteria</taxon>
        <taxon>Bacillati</taxon>
        <taxon>Bacillota</taxon>
        <taxon>Bacilli</taxon>
        <taxon>Lactobacillales</taxon>
        <taxon>Lactobacillaceae</taxon>
        <taxon>Limosilactobacillus</taxon>
    </lineage>
</organism>
<dbReference type="InterPro" id="IPR014721">
    <property type="entry name" value="Ribsml_uS5_D2-typ_fold_subgr"/>
</dbReference>
<dbReference type="InterPro" id="IPR013760">
    <property type="entry name" value="Topo_IIA-like_dom_sf"/>
</dbReference>
<keyword evidence="6 11" id="KW-0460">Magnesium</keyword>
<dbReference type="InterPro" id="IPR020568">
    <property type="entry name" value="Ribosomal_Su5_D2-typ_SF"/>
</dbReference>
<sequence>MSDEHKETKAELASEYDASQIQVLKGLDAVRKRPGMYIGSTSAQGLHHLVWEIVDNGIDEALADFCTEINVEVEPDNSITVRDNGRGIPVDTQKETGKPALETVFTVLHAGGKFGGGGYKVSGGLHGVGASVVNALSTELDVKVSRQGKRYYMDFDHGHVKTSMKVIETGLPEDVHGTTVHFKPDPDIFRETTTYNIKTLTDRLRELAFLNKGLKITIEDKRDEDSERQEFHYEGGIRHYVEYLNRGREVLFDPPIYVEGKENNITVEVSLQYINGYRSELLTFTNNIHTYEGGTHETGFKMALTRVINDYGHKSGALKSNETLSGDDVREGLIAVVSIKHPDPQFEGQTKTKLGNSDARTATDHIFAETFNRFLMEHPDEAKQIIEKGQLASKARVAAKRAREVTRKKSGLEISNLPGKLADNTSKDPNISELFIVEGDSAGGSAKQGRSRLTQAILPIRGKILNVEKATLDRVLANDEIRSLFTALGTGFGDDFDITKANYHKLIIMTDADVDGAHIRTLLLTLFYRFMKPMITHGYVYIAQPPLYQVRQGKFVKYIESDEELERVVNSLQPSPKPVIQRYKGLGEMDAEQLWETTMDPENRHLLRVQLDDAKQADEIFPMLMGTKVGPRRDFIEQNAKFVENLDL</sequence>
<evidence type="ECO:0000256" key="6">
    <source>
        <dbReference type="ARBA" id="ARBA00022842"/>
    </source>
</evidence>
<comment type="function">
    <text evidence="11">A type II topoisomerase that negatively supercoils closed circular double-stranded (ds) DNA in an ATP-dependent manner to modulate DNA topology and maintain chromosomes in an underwound state. Negative supercoiling favors strand separation, and DNA replication, transcription, recombination and repair, all of which involve strand separation. Also able to catalyze the interconversion of other topological isomers of dsDNA rings, including catenanes and knotted rings. Type II topoisomerases break and join 2 DNA strands simultaneously in an ATP-dependent manner.</text>
</comment>
<dbReference type="InterPro" id="IPR003594">
    <property type="entry name" value="HATPase_dom"/>
</dbReference>
<evidence type="ECO:0000256" key="1">
    <source>
        <dbReference type="ARBA" id="ARBA00000185"/>
    </source>
</evidence>
<dbReference type="InterPro" id="IPR034160">
    <property type="entry name" value="TOPRIM_GyrB"/>
</dbReference>
<dbReference type="InterPro" id="IPR013759">
    <property type="entry name" value="Topo_IIA_B_C"/>
</dbReference>
<dbReference type="GO" id="GO:0006265">
    <property type="term" value="P:DNA topological change"/>
    <property type="evidence" value="ECO:0007669"/>
    <property type="project" value="UniProtKB-UniRule"/>
</dbReference>
<dbReference type="Pfam" id="PF02518">
    <property type="entry name" value="HATPase_c"/>
    <property type="match status" value="1"/>
</dbReference>
<reference evidence="13 14" key="1">
    <citation type="journal article" date="2015" name="Genome Announc.">
        <title>Expanding the biotechnology potential of lactobacilli through comparative genomics of 213 strains and associated genera.</title>
        <authorList>
            <person name="Sun Z."/>
            <person name="Harris H.M."/>
            <person name="McCann A."/>
            <person name="Guo C."/>
            <person name="Argimon S."/>
            <person name="Zhang W."/>
            <person name="Yang X."/>
            <person name="Jeffery I.B."/>
            <person name="Cooney J.C."/>
            <person name="Kagawa T.F."/>
            <person name="Liu W."/>
            <person name="Song Y."/>
            <person name="Salvetti E."/>
            <person name="Wrobel A."/>
            <person name="Rasinkangas P."/>
            <person name="Parkhill J."/>
            <person name="Rea M.C."/>
            <person name="O'Sullivan O."/>
            <person name="Ritari J."/>
            <person name="Douillard F.P."/>
            <person name="Paul Ross R."/>
            <person name="Yang R."/>
            <person name="Briner A.E."/>
            <person name="Felis G.E."/>
            <person name="de Vos W.M."/>
            <person name="Barrangou R."/>
            <person name="Klaenhammer T.R."/>
            <person name="Caufield P.W."/>
            <person name="Cui Y."/>
            <person name="Zhang H."/>
            <person name="O'Toole P.W."/>
        </authorList>
    </citation>
    <scope>NUCLEOTIDE SEQUENCE [LARGE SCALE GENOMIC DNA]</scope>
    <source>
        <strain evidence="13 14">DSM 8475</strain>
    </source>
</reference>
<dbReference type="HAMAP" id="MF_01898">
    <property type="entry name" value="GyrB"/>
    <property type="match status" value="1"/>
</dbReference>
<feature type="binding site" evidence="11">
    <location>
        <position position="438"/>
    </location>
    <ligand>
        <name>Mg(2+)</name>
        <dbReference type="ChEBI" id="CHEBI:18420"/>
        <label>1</label>
        <note>catalytic</note>
    </ligand>
</feature>
<evidence type="ECO:0000313" key="14">
    <source>
        <dbReference type="Proteomes" id="UP000051085"/>
    </source>
</evidence>
<evidence type="ECO:0000256" key="11">
    <source>
        <dbReference type="HAMAP-Rule" id="MF_01898"/>
    </source>
</evidence>
<evidence type="ECO:0000256" key="7">
    <source>
        <dbReference type="ARBA" id="ARBA00023029"/>
    </source>
</evidence>
<dbReference type="CDD" id="cd16928">
    <property type="entry name" value="HATPase_GyrB-like"/>
    <property type="match status" value="1"/>
</dbReference>
<dbReference type="Gene3D" id="3.30.230.10">
    <property type="match status" value="1"/>
</dbReference>
<evidence type="ECO:0000256" key="9">
    <source>
        <dbReference type="ARBA" id="ARBA00023235"/>
    </source>
</evidence>
<dbReference type="EC" id="5.6.2.2" evidence="11"/>
<feature type="binding site" evidence="11">
    <location>
        <position position="511"/>
    </location>
    <ligand>
        <name>Mg(2+)</name>
        <dbReference type="ChEBI" id="CHEBI:18420"/>
        <label>2</label>
    </ligand>
</feature>
<evidence type="ECO:0000259" key="12">
    <source>
        <dbReference type="PROSITE" id="PS50880"/>
    </source>
</evidence>
<comment type="similarity">
    <text evidence="2 11">Belongs to the type II topoisomerase GyrB family.</text>
</comment>
<dbReference type="NCBIfam" id="NF011501">
    <property type="entry name" value="PRK14939.1"/>
    <property type="match status" value="1"/>
</dbReference>
<dbReference type="GO" id="GO:0006261">
    <property type="term" value="P:DNA-templated DNA replication"/>
    <property type="evidence" value="ECO:0007669"/>
    <property type="project" value="UniProtKB-UniRule"/>
</dbReference>
<dbReference type="InterPro" id="IPR000565">
    <property type="entry name" value="Topo_IIA_B"/>
</dbReference>
<keyword evidence="5 11" id="KW-0067">ATP-binding</keyword>
<dbReference type="InterPro" id="IPR013506">
    <property type="entry name" value="Topo_IIA_bsu_dom2"/>
</dbReference>
<keyword evidence="3 11" id="KW-0479">Metal-binding</keyword>
<dbReference type="Pfam" id="PF00204">
    <property type="entry name" value="DNA_gyraseB"/>
    <property type="match status" value="1"/>
</dbReference>
<dbReference type="PRINTS" id="PR01159">
    <property type="entry name" value="DNAGYRASEB"/>
</dbReference>
<evidence type="ECO:0000256" key="2">
    <source>
        <dbReference type="ARBA" id="ARBA00010708"/>
    </source>
</evidence>
<evidence type="ECO:0000256" key="4">
    <source>
        <dbReference type="ARBA" id="ARBA00022741"/>
    </source>
</evidence>
<feature type="domain" description="Toprim" evidence="12">
    <location>
        <begin position="432"/>
        <end position="546"/>
    </location>
</feature>
<feature type="site" description="Interaction with DNA" evidence="11">
    <location>
        <position position="466"/>
    </location>
</feature>
<dbReference type="Gene3D" id="3.40.50.670">
    <property type="match status" value="1"/>
</dbReference>
<dbReference type="SMART" id="SM00387">
    <property type="entry name" value="HATPase_c"/>
    <property type="match status" value="1"/>
</dbReference>
<dbReference type="Proteomes" id="UP000051085">
    <property type="component" value="Unassembled WGS sequence"/>
</dbReference>
<keyword evidence="11" id="KW-0963">Cytoplasm</keyword>
<evidence type="ECO:0000256" key="5">
    <source>
        <dbReference type="ARBA" id="ARBA00022840"/>
    </source>
</evidence>
<dbReference type="InterPro" id="IPR036890">
    <property type="entry name" value="HATPase_C_sf"/>
</dbReference>
<evidence type="ECO:0000256" key="3">
    <source>
        <dbReference type="ARBA" id="ARBA00022723"/>
    </source>
</evidence>
<dbReference type="FunFam" id="3.30.230.10:FF:000005">
    <property type="entry name" value="DNA gyrase subunit B"/>
    <property type="match status" value="1"/>
</dbReference>
<dbReference type="InterPro" id="IPR011557">
    <property type="entry name" value="GyrB"/>
</dbReference>
<comment type="miscellaneous">
    <text evidence="11">Few gyrases are as efficient as E.coli at forming negative supercoils. Not all organisms have 2 type II topoisomerases; in organisms with a single type II topoisomerase this enzyme also has to decatenate newly replicated chromosomes.</text>
</comment>
<dbReference type="PRINTS" id="PR00418">
    <property type="entry name" value="TPI2FAMILY"/>
</dbReference>
<comment type="subunit">
    <text evidence="10">Heterotetramer composed of ParC and ParE.</text>
</comment>
<dbReference type="CDD" id="cd00822">
    <property type="entry name" value="TopoII_Trans_DNA_gyrase"/>
    <property type="match status" value="1"/>
</dbReference>
<dbReference type="InterPro" id="IPR018522">
    <property type="entry name" value="TopoIIA_CS"/>
</dbReference>
<evidence type="ECO:0000256" key="10">
    <source>
        <dbReference type="ARBA" id="ARBA00063644"/>
    </source>
</evidence>
<comment type="catalytic activity">
    <reaction evidence="1 11">
        <text>ATP-dependent breakage, passage and rejoining of double-stranded DNA.</text>
        <dbReference type="EC" id="5.6.2.2"/>
    </reaction>
</comment>
<dbReference type="GO" id="GO:0005524">
    <property type="term" value="F:ATP binding"/>
    <property type="evidence" value="ECO:0007669"/>
    <property type="project" value="UniProtKB-UniRule"/>
</dbReference>
<comment type="subcellular location">
    <subcellularLocation>
        <location evidence="11">Cytoplasm</location>
    </subcellularLocation>
</comment>
<protein>
    <recommendedName>
        <fullName evidence="11">DNA gyrase subunit B</fullName>
        <ecNumber evidence="11">5.6.2.2</ecNumber>
    </recommendedName>
</protein>
<keyword evidence="9 11" id="KW-0413">Isomerase</keyword>
<dbReference type="InterPro" id="IPR001241">
    <property type="entry name" value="Topo_IIA"/>
</dbReference>
<dbReference type="InterPro" id="IPR002288">
    <property type="entry name" value="DNA_gyrase_B_C"/>
</dbReference>
<dbReference type="GO" id="GO:0034335">
    <property type="term" value="F:DNA negative supercoiling activity"/>
    <property type="evidence" value="ECO:0007669"/>
    <property type="project" value="UniProtKB-ARBA"/>
</dbReference>
<dbReference type="FunFam" id="3.40.50.670:FF:000002">
    <property type="entry name" value="DNA gyrase subunit B"/>
    <property type="match status" value="1"/>
</dbReference>
<dbReference type="CDD" id="cd03366">
    <property type="entry name" value="TOPRIM_TopoIIA_GyrB"/>
    <property type="match status" value="1"/>
</dbReference>
<dbReference type="PANTHER" id="PTHR45866:SF1">
    <property type="entry name" value="DNA GYRASE SUBUNIT B, MITOCHONDRIAL"/>
    <property type="match status" value="1"/>
</dbReference>
<accession>A0A922TMW6</accession>
<evidence type="ECO:0000256" key="8">
    <source>
        <dbReference type="ARBA" id="ARBA00023125"/>
    </source>
</evidence>
<dbReference type="InterPro" id="IPR006171">
    <property type="entry name" value="TOPRIM_dom"/>
</dbReference>
<dbReference type="SMART" id="SM00433">
    <property type="entry name" value="TOP2c"/>
    <property type="match status" value="1"/>
</dbReference>
<dbReference type="RefSeq" id="WP_057807790.1">
    <property type="nucleotide sequence ID" value="NZ_AZGO01000060.1"/>
</dbReference>
<dbReference type="GO" id="GO:0005737">
    <property type="term" value="C:cytoplasm"/>
    <property type="evidence" value="ECO:0007669"/>
    <property type="project" value="UniProtKB-SubCell"/>
</dbReference>
<dbReference type="SUPFAM" id="SSF56719">
    <property type="entry name" value="Type II DNA topoisomerase"/>
    <property type="match status" value="1"/>
</dbReference>
<dbReference type="GO" id="GO:0005694">
    <property type="term" value="C:chromosome"/>
    <property type="evidence" value="ECO:0007669"/>
    <property type="project" value="InterPro"/>
</dbReference>
<keyword evidence="8" id="KW-0238">DNA-binding</keyword>
<dbReference type="PANTHER" id="PTHR45866">
    <property type="entry name" value="DNA GYRASE/TOPOISOMERASE SUBUNIT B"/>
    <property type="match status" value="1"/>
</dbReference>
<dbReference type="SUPFAM" id="SSF55874">
    <property type="entry name" value="ATPase domain of HSP90 chaperone/DNA topoisomerase II/histidine kinase"/>
    <property type="match status" value="1"/>
</dbReference>
<gene>
    <name evidence="11" type="primary">gyrB</name>
    <name evidence="13" type="ORF">FD34_GL000562</name>
</gene>
<dbReference type="GeneID" id="87977970"/>
<dbReference type="NCBIfam" id="NF004189">
    <property type="entry name" value="PRK05644.1"/>
    <property type="match status" value="1"/>
</dbReference>
<name>A0A922TMW6_9LACO</name>
<dbReference type="NCBIfam" id="TIGR01059">
    <property type="entry name" value="gyrB"/>
    <property type="match status" value="1"/>
</dbReference>
<keyword evidence="4 11" id="KW-0547">Nucleotide-binding</keyword>
<feature type="binding site" evidence="11">
    <location>
        <position position="511"/>
    </location>
    <ligand>
        <name>Mg(2+)</name>
        <dbReference type="ChEBI" id="CHEBI:18420"/>
        <label>1</label>
        <note>catalytic</note>
    </ligand>
</feature>